<dbReference type="AlphaFoldDB" id="A0A059KRR6"/>
<protein>
    <submittedName>
        <fullName evidence="1">Uncharacterized protein</fullName>
    </submittedName>
</protein>
<evidence type="ECO:0000313" key="2">
    <source>
        <dbReference type="Proteomes" id="UP000026714"/>
    </source>
</evidence>
<accession>A0A059KRR6</accession>
<sequence>MTGRHAWRRPHDSAAFCMNQGRYSGCGLEGGQGTNKRVDGAQFRPCRWHGAPSIASLCKTRNKESLPCCPG</sequence>
<proteinExistence type="predicted"/>
<comment type="caution">
    <text evidence="1">The sequence shown here is derived from an EMBL/GenBank/DDBJ whole genome shotgun (WGS) entry which is preliminary data.</text>
</comment>
<reference evidence="1 2" key="1">
    <citation type="journal article" date="2014" name="FEMS Microbiol. Ecol.">
        <title>Sphaerotilus natans encrusted with nanoball-shaped Fe(III) oxide minerals formed by nitrate-reducing mixotrophic Fe(II) oxidation.</title>
        <authorList>
            <person name="Park S."/>
            <person name="Kim D.H."/>
            <person name="Lee J.H."/>
            <person name="Hur H.G."/>
        </authorList>
    </citation>
    <scope>NUCLEOTIDE SEQUENCE [LARGE SCALE GENOMIC DNA]</scope>
    <source>
        <strain evidence="1 2">DSM 6575</strain>
    </source>
</reference>
<name>A0A059KRR6_9BURK</name>
<evidence type="ECO:0000313" key="1">
    <source>
        <dbReference type="EMBL" id="KDB54182.1"/>
    </source>
</evidence>
<organism evidence="1 2">
    <name type="scientific">Sphaerotilus natans subsp. natans DSM 6575</name>
    <dbReference type="NCBI Taxonomy" id="1286631"/>
    <lineage>
        <taxon>Bacteria</taxon>
        <taxon>Pseudomonadati</taxon>
        <taxon>Pseudomonadota</taxon>
        <taxon>Betaproteobacteria</taxon>
        <taxon>Burkholderiales</taxon>
        <taxon>Sphaerotilaceae</taxon>
        <taxon>Sphaerotilus</taxon>
    </lineage>
</organism>
<gene>
    <name evidence="1" type="ORF">X805_01640</name>
</gene>
<dbReference type="Proteomes" id="UP000026714">
    <property type="component" value="Unassembled WGS sequence"/>
</dbReference>
<keyword evidence="2" id="KW-1185">Reference proteome</keyword>
<dbReference type="EMBL" id="AZRA01000005">
    <property type="protein sequence ID" value="KDB54182.1"/>
    <property type="molecule type" value="Genomic_DNA"/>
</dbReference>